<comment type="similarity">
    <text evidence="1">Belongs to the nematode receptor-like protein sre family.</text>
</comment>
<dbReference type="Proteomes" id="UP000054047">
    <property type="component" value="Unassembled WGS sequence"/>
</dbReference>
<sequence length="123" mass="14014">AMCVVERCFATIFMHTYEHWRPWNIVVGAQFLAAIVIYIHLSLVRNDSVQLALSTVIILFLIFLLYKNVRLTQLFRGGKSTLSTRYQLTENIKILRLLVPVVVLDTAVCASDMAGDVFFHVDP</sequence>
<keyword evidence="4" id="KW-1185">Reference proteome</keyword>
<keyword evidence="2" id="KW-0812">Transmembrane</keyword>
<dbReference type="OrthoDB" id="5834256at2759"/>
<evidence type="ECO:0000313" key="3">
    <source>
        <dbReference type="EMBL" id="KIH52925.1"/>
    </source>
</evidence>
<reference evidence="3 4" key="1">
    <citation type="submission" date="2013-12" db="EMBL/GenBank/DDBJ databases">
        <title>Draft genome of the parsitic nematode Ancylostoma duodenale.</title>
        <authorList>
            <person name="Mitreva M."/>
        </authorList>
    </citation>
    <scope>NUCLEOTIDE SEQUENCE [LARGE SCALE GENOMIC DNA]</scope>
    <source>
        <strain evidence="3 4">Zhejiang</strain>
    </source>
</reference>
<feature type="transmembrane region" description="Helical" evidence="2">
    <location>
        <begin position="49"/>
        <end position="66"/>
    </location>
</feature>
<keyword evidence="2" id="KW-0472">Membrane</keyword>
<dbReference type="Pfam" id="PF03125">
    <property type="entry name" value="Sre"/>
    <property type="match status" value="1"/>
</dbReference>
<dbReference type="GO" id="GO:0007606">
    <property type="term" value="P:sensory perception of chemical stimulus"/>
    <property type="evidence" value="ECO:0007669"/>
    <property type="project" value="InterPro"/>
</dbReference>
<dbReference type="GO" id="GO:0016020">
    <property type="term" value="C:membrane"/>
    <property type="evidence" value="ECO:0007669"/>
    <property type="project" value="InterPro"/>
</dbReference>
<proteinExistence type="inferred from homology"/>
<organism evidence="3 4">
    <name type="scientific">Ancylostoma duodenale</name>
    <dbReference type="NCBI Taxonomy" id="51022"/>
    <lineage>
        <taxon>Eukaryota</taxon>
        <taxon>Metazoa</taxon>
        <taxon>Ecdysozoa</taxon>
        <taxon>Nematoda</taxon>
        <taxon>Chromadorea</taxon>
        <taxon>Rhabditida</taxon>
        <taxon>Rhabditina</taxon>
        <taxon>Rhabditomorpha</taxon>
        <taxon>Strongyloidea</taxon>
        <taxon>Ancylostomatidae</taxon>
        <taxon>Ancylostomatinae</taxon>
        <taxon>Ancylostoma</taxon>
    </lineage>
</organism>
<gene>
    <name evidence="3" type="ORF">ANCDUO_16963</name>
</gene>
<keyword evidence="2" id="KW-1133">Transmembrane helix</keyword>
<dbReference type="PANTHER" id="PTHR47518:SF9">
    <property type="entry name" value="SERPENTINE RECEPTOR, CLASS T"/>
    <property type="match status" value="1"/>
</dbReference>
<dbReference type="PANTHER" id="PTHR47518">
    <property type="entry name" value="SERPENTINE RECEPTOR CLASS EPSILON-13-RELATED"/>
    <property type="match status" value="1"/>
</dbReference>
<protein>
    <submittedName>
        <fullName evidence="3">Uncharacterized protein</fullName>
    </submittedName>
</protein>
<feature type="non-terminal residue" evidence="3">
    <location>
        <position position="123"/>
    </location>
</feature>
<feature type="non-terminal residue" evidence="3">
    <location>
        <position position="1"/>
    </location>
</feature>
<dbReference type="AlphaFoldDB" id="A0A0C2FWJ4"/>
<feature type="transmembrane region" description="Helical" evidence="2">
    <location>
        <begin position="23"/>
        <end position="43"/>
    </location>
</feature>
<name>A0A0C2FWJ4_9BILA</name>
<dbReference type="InterPro" id="IPR004151">
    <property type="entry name" value="7TM_GPCR_serpentine_rcpt_Sre"/>
</dbReference>
<evidence type="ECO:0000256" key="2">
    <source>
        <dbReference type="SAM" id="Phobius"/>
    </source>
</evidence>
<accession>A0A0C2FWJ4</accession>
<evidence type="ECO:0000256" key="1">
    <source>
        <dbReference type="ARBA" id="ARBA00006803"/>
    </source>
</evidence>
<dbReference type="EMBL" id="KN742457">
    <property type="protein sequence ID" value="KIH52925.1"/>
    <property type="molecule type" value="Genomic_DNA"/>
</dbReference>
<evidence type="ECO:0000313" key="4">
    <source>
        <dbReference type="Proteomes" id="UP000054047"/>
    </source>
</evidence>
<dbReference type="InterPro" id="IPR052854">
    <property type="entry name" value="Serpentine_rcpt_epsilon"/>
</dbReference>